<sequence>MKKITILVIFLNATAVLGQKKSEVYKFSEDIMTEIEQDTQTWKYLPGAEKLSFSGHYMDIVKTYDMVQVVDKWRPKEDSLFFTKSKKTDAGEYIIGKSKEARITIVNEAHHLPQHRTFAKSLLKGLYKNGYRYLGLETLMDTLINTRKYPTTESGYYLVEPEFGSLVVEAIEIGFKLFTYEASEDKHGKDREIAQAENIARFIRKNPNGKVLIYCGYAHAYENAYKPWEKAMAGRIKDMLGTDPLTIDQTMFLEKFDDSSNHPFFRINHSKVPIVMVSGEGRVYNGNVGSEQTDIVVIHPKVKFNAGRPDWFVKSKRKYTIPSSKLGTHQTTLVLAYRNNEFEDNGVPADILEISEKSQWKNLYLQPGNYEIVIKDQSYKVVNRYNINIR</sequence>
<comment type="caution">
    <text evidence="1">The sequence shown here is derived from an EMBL/GenBank/DDBJ whole genome shotgun (WGS) entry which is preliminary data.</text>
</comment>
<accession>A0A2T0TRR7</accession>
<gene>
    <name evidence="1" type="ORF">B0I27_11552</name>
</gene>
<dbReference type="AlphaFoldDB" id="A0A2T0TRR7"/>
<name>A0A2T0TRR7_9SPHI</name>
<evidence type="ECO:0008006" key="3">
    <source>
        <dbReference type="Google" id="ProtNLM"/>
    </source>
</evidence>
<organism evidence="1 2">
    <name type="scientific">Arcticibacter pallidicorallinus</name>
    <dbReference type="NCBI Taxonomy" id="1259464"/>
    <lineage>
        <taxon>Bacteria</taxon>
        <taxon>Pseudomonadati</taxon>
        <taxon>Bacteroidota</taxon>
        <taxon>Sphingobacteriia</taxon>
        <taxon>Sphingobacteriales</taxon>
        <taxon>Sphingobacteriaceae</taxon>
        <taxon>Arcticibacter</taxon>
    </lineage>
</organism>
<evidence type="ECO:0000313" key="2">
    <source>
        <dbReference type="Proteomes" id="UP000238034"/>
    </source>
</evidence>
<evidence type="ECO:0000313" key="1">
    <source>
        <dbReference type="EMBL" id="PRY48351.1"/>
    </source>
</evidence>
<protein>
    <recommendedName>
        <fullName evidence="3">Erythromycin esterase</fullName>
    </recommendedName>
</protein>
<dbReference type="Proteomes" id="UP000238034">
    <property type="component" value="Unassembled WGS sequence"/>
</dbReference>
<dbReference type="RefSeq" id="WP_106295533.1">
    <property type="nucleotide sequence ID" value="NZ_PVTH01000015.1"/>
</dbReference>
<dbReference type="EMBL" id="PVTH01000015">
    <property type="protein sequence ID" value="PRY48351.1"/>
    <property type="molecule type" value="Genomic_DNA"/>
</dbReference>
<proteinExistence type="predicted"/>
<keyword evidence="2" id="KW-1185">Reference proteome</keyword>
<dbReference type="OrthoDB" id="277629at2"/>
<reference evidence="1 2" key="1">
    <citation type="submission" date="2018-03" db="EMBL/GenBank/DDBJ databases">
        <title>Genomic Encyclopedia of Type Strains, Phase III (KMG-III): the genomes of soil and plant-associated and newly described type strains.</title>
        <authorList>
            <person name="Whitman W."/>
        </authorList>
    </citation>
    <scope>NUCLEOTIDE SEQUENCE [LARGE SCALE GENOMIC DNA]</scope>
    <source>
        <strain evidence="1 2">CGMCC 1.9313</strain>
    </source>
</reference>